<comment type="caution">
    <text evidence="8">The sequence shown here is derived from an EMBL/GenBank/DDBJ whole genome shotgun (WGS) entry which is preliminary data.</text>
</comment>
<feature type="transmembrane region" description="Helical" evidence="6">
    <location>
        <begin position="52"/>
        <end position="70"/>
    </location>
</feature>
<keyword evidence="5 6" id="KW-0472">Membrane</keyword>
<accession>A0A7K0KGW6</accession>
<dbReference type="RefSeq" id="WP_154534726.1">
    <property type="nucleotide sequence ID" value="NZ_VUNG01000029.1"/>
</dbReference>
<proteinExistence type="inferred from homology"/>
<dbReference type="PANTHER" id="PTHR38459">
    <property type="entry name" value="PROPHAGE BACTOPRENOL-LINKED GLUCOSE TRANSLOCASE HOMOLOG"/>
    <property type="match status" value="1"/>
</dbReference>
<evidence type="ECO:0000256" key="4">
    <source>
        <dbReference type="ARBA" id="ARBA00022989"/>
    </source>
</evidence>
<evidence type="ECO:0000256" key="1">
    <source>
        <dbReference type="ARBA" id="ARBA00004141"/>
    </source>
</evidence>
<dbReference type="InterPro" id="IPR051401">
    <property type="entry name" value="GtrA_CellWall_Glycosyl"/>
</dbReference>
<evidence type="ECO:0000313" key="8">
    <source>
        <dbReference type="EMBL" id="MST85138.1"/>
    </source>
</evidence>
<evidence type="ECO:0000256" key="3">
    <source>
        <dbReference type="ARBA" id="ARBA00022692"/>
    </source>
</evidence>
<sequence length="132" mass="14883">MKDITSHLDKDKHEKLGEVLRFGLVGGVATLIQYGVYLLLLQWTSAGVANTVGYAVSFCFNFYASTHFTFHVKANVKHGAGFALSHVVNYLLQMAMLALFIWLGVPKRWAPIPMFCVCVPVNFLLVRFFLKR</sequence>
<evidence type="ECO:0000313" key="9">
    <source>
        <dbReference type="Proteomes" id="UP000438914"/>
    </source>
</evidence>
<dbReference type="InterPro" id="IPR007267">
    <property type="entry name" value="GtrA_DPMS_TM"/>
</dbReference>
<organism evidence="8 9">
    <name type="scientific">Hallella mizrahii</name>
    <dbReference type="NCBI Taxonomy" id="2606637"/>
    <lineage>
        <taxon>Bacteria</taxon>
        <taxon>Pseudomonadati</taxon>
        <taxon>Bacteroidota</taxon>
        <taxon>Bacteroidia</taxon>
        <taxon>Bacteroidales</taxon>
        <taxon>Prevotellaceae</taxon>
        <taxon>Hallella</taxon>
    </lineage>
</organism>
<feature type="transmembrane region" description="Helical" evidence="6">
    <location>
        <begin position="82"/>
        <end position="103"/>
    </location>
</feature>
<keyword evidence="3 6" id="KW-0812">Transmembrane</keyword>
<gene>
    <name evidence="8" type="ORF">FYJ73_10770</name>
</gene>
<feature type="domain" description="GtrA/DPMS transmembrane" evidence="7">
    <location>
        <begin position="21"/>
        <end position="129"/>
    </location>
</feature>
<feature type="transmembrane region" description="Helical" evidence="6">
    <location>
        <begin position="109"/>
        <end position="130"/>
    </location>
</feature>
<protein>
    <submittedName>
        <fullName evidence="8">GtrA family protein</fullName>
    </submittedName>
</protein>
<dbReference type="GO" id="GO:0000271">
    <property type="term" value="P:polysaccharide biosynthetic process"/>
    <property type="evidence" value="ECO:0007669"/>
    <property type="project" value="InterPro"/>
</dbReference>
<name>A0A7K0KGW6_9BACT</name>
<evidence type="ECO:0000256" key="6">
    <source>
        <dbReference type="SAM" id="Phobius"/>
    </source>
</evidence>
<dbReference type="Pfam" id="PF04138">
    <property type="entry name" value="GtrA_DPMS_TM"/>
    <property type="match status" value="1"/>
</dbReference>
<feature type="transmembrane region" description="Helical" evidence="6">
    <location>
        <begin position="20"/>
        <end position="40"/>
    </location>
</feature>
<evidence type="ECO:0000256" key="5">
    <source>
        <dbReference type="ARBA" id="ARBA00023136"/>
    </source>
</evidence>
<dbReference type="Proteomes" id="UP000438914">
    <property type="component" value="Unassembled WGS sequence"/>
</dbReference>
<dbReference type="PANTHER" id="PTHR38459:SF1">
    <property type="entry name" value="PROPHAGE BACTOPRENOL-LINKED GLUCOSE TRANSLOCASE HOMOLOG"/>
    <property type="match status" value="1"/>
</dbReference>
<keyword evidence="9" id="KW-1185">Reference proteome</keyword>
<evidence type="ECO:0000256" key="2">
    <source>
        <dbReference type="ARBA" id="ARBA00009399"/>
    </source>
</evidence>
<comment type="similarity">
    <text evidence="2">Belongs to the GtrA family.</text>
</comment>
<reference evidence="8 9" key="1">
    <citation type="submission" date="2019-08" db="EMBL/GenBank/DDBJ databases">
        <title>In-depth cultivation of the pig gut microbiome towards novel bacterial diversity and tailored functional studies.</title>
        <authorList>
            <person name="Wylensek D."/>
            <person name="Hitch T.C.A."/>
            <person name="Clavel T."/>
        </authorList>
    </citation>
    <scope>NUCLEOTIDE SEQUENCE [LARGE SCALE GENOMIC DNA]</scope>
    <source>
        <strain evidence="8 9">LKV-178-WT-2A</strain>
    </source>
</reference>
<dbReference type="GO" id="GO:0005886">
    <property type="term" value="C:plasma membrane"/>
    <property type="evidence" value="ECO:0007669"/>
    <property type="project" value="TreeGrafter"/>
</dbReference>
<evidence type="ECO:0000259" key="7">
    <source>
        <dbReference type="Pfam" id="PF04138"/>
    </source>
</evidence>
<comment type="subcellular location">
    <subcellularLocation>
        <location evidence="1">Membrane</location>
        <topology evidence="1">Multi-pass membrane protein</topology>
    </subcellularLocation>
</comment>
<dbReference type="EMBL" id="VUNG01000029">
    <property type="protein sequence ID" value="MST85138.1"/>
    <property type="molecule type" value="Genomic_DNA"/>
</dbReference>
<keyword evidence="4 6" id="KW-1133">Transmembrane helix</keyword>
<dbReference type="AlphaFoldDB" id="A0A7K0KGW6"/>